<name>A0A067MEL3_BOTB1</name>
<dbReference type="EMBL" id="KL198072">
    <property type="protein sequence ID" value="KDQ10021.1"/>
    <property type="molecule type" value="Genomic_DNA"/>
</dbReference>
<organism evidence="1 2">
    <name type="scientific">Botryobasidium botryosum (strain FD-172 SS1)</name>
    <dbReference type="NCBI Taxonomy" id="930990"/>
    <lineage>
        <taxon>Eukaryota</taxon>
        <taxon>Fungi</taxon>
        <taxon>Dikarya</taxon>
        <taxon>Basidiomycota</taxon>
        <taxon>Agaricomycotina</taxon>
        <taxon>Agaricomycetes</taxon>
        <taxon>Cantharellales</taxon>
        <taxon>Botryobasidiaceae</taxon>
        <taxon>Botryobasidium</taxon>
    </lineage>
</organism>
<evidence type="ECO:0000313" key="1">
    <source>
        <dbReference type="EMBL" id="KDQ10021.1"/>
    </source>
</evidence>
<sequence>MHDVIDCETDTIMQCFPLRLIHAVFSLRSRTTVKRAPRSVRQFVMQAIDAHLDEIIRDWGLTTTSCKP</sequence>
<dbReference type="AlphaFoldDB" id="A0A067MEL3"/>
<accession>A0A067MEL3</accession>
<dbReference type="InParanoid" id="A0A067MEL3"/>
<proteinExistence type="predicted"/>
<reference evidence="2" key="1">
    <citation type="journal article" date="2014" name="Proc. Natl. Acad. Sci. U.S.A.">
        <title>Extensive sampling of basidiomycete genomes demonstrates inadequacy of the white-rot/brown-rot paradigm for wood decay fungi.</title>
        <authorList>
            <person name="Riley R."/>
            <person name="Salamov A.A."/>
            <person name="Brown D.W."/>
            <person name="Nagy L.G."/>
            <person name="Floudas D."/>
            <person name="Held B.W."/>
            <person name="Levasseur A."/>
            <person name="Lombard V."/>
            <person name="Morin E."/>
            <person name="Otillar R."/>
            <person name="Lindquist E.A."/>
            <person name="Sun H."/>
            <person name="LaButti K.M."/>
            <person name="Schmutz J."/>
            <person name="Jabbour D."/>
            <person name="Luo H."/>
            <person name="Baker S.E."/>
            <person name="Pisabarro A.G."/>
            <person name="Walton J.D."/>
            <person name="Blanchette R.A."/>
            <person name="Henrissat B."/>
            <person name="Martin F."/>
            <person name="Cullen D."/>
            <person name="Hibbett D.S."/>
            <person name="Grigoriev I.V."/>
        </authorList>
    </citation>
    <scope>NUCLEOTIDE SEQUENCE [LARGE SCALE GENOMIC DNA]</scope>
    <source>
        <strain evidence="2">FD-172 SS1</strain>
    </source>
</reference>
<evidence type="ECO:0000313" key="2">
    <source>
        <dbReference type="Proteomes" id="UP000027195"/>
    </source>
</evidence>
<keyword evidence="2" id="KW-1185">Reference proteome</keyword>
<dbReference type="Proteomes" id="UP000027195">
    <property type="component" value="Unassembled WGS sequence"/>
</dbReference>
<gene>
    <name evidence="1" type="ORF">BOTBODRAFT_36643</name>
</gene>
<protein>
    <submittedName>
        <fullName evidence="1">Uncharacterized protein</fullName>
    </submittedName>
</protein>
<dbReference type="HOGENOM" id="CLU_2793660_0_0_1"/>